<dbReference type="Pfam" id="PF11951">
    <property type="entry name" value="Fungal_trans_2"/>
    <property type="match status" value="1"/>
</dbReference>
<dbReference type="EMBL" id="JARUPT010000067">
    <property type="protein sequence ID" value="KAK0379382.1"/>
    <property type="molecule type" value="Genomic_DNA"/>
</dbReference>
<evidence type="ECO:0000313" key="4">
    <source>
        <dbReference type="Proteomes" id="UP001169217"/>
    </source>
</evidence>
<dbReference type="InterPro" id="IPR021858">
    <property type="entry name" value="Fun_TF"/>
</dbReference>
<evidence type="ECO:0008006" key="5">
    <source>
        <dbReference type="Google" id="ProtNLM"/>
    </source>
</evidence>
<accession>A0ABQ9Q6F6</accession>
<protein>
    <recommendedName>
        <fullName evidence="5">Zn(2)-C6 fungal-type domain-containing protein</fullName>
    </recommendedName>
</protein>
<keyword evidence="4" id="KW-1185">Reference proteome</keyword>
<evidence type="ECO:0000256" key="1">
    <source>
        <dbReference type="ARBA" id="ARBA00004123"/>
    </source>
</evidence>
<organism evidence="3 4">
    <name type="scientific">Colletotrichum limetticola</name>
    <dbReference type="NCBI Taxonomy" id="1209924"/>
    <lineage>
        <taxon>Eukaryota</taxon>
        <taxon>Fungi</taxon>
        <taxon>Dikarya</taxon>
        <taxon>Ascomycota</taxon>
        <taxon>Pezizomycotina</taxon>
        <taxon>Sordariomycetes</taxon>
        <taxon>Hypocreomycetidae</taxon>
        <taxon>Glomerellales</taxon>
        <taxon>Glomerellaceae</taxon>
        <taxon>Colletotrichum</taxon>
        <taxon>Colletotrichum acutatum species complex</taxon>
    </lineage>
</organism>
<comment type="caution">
    <text evidence="3">The sequence shown here is derived from an EMBL/GenBank/DDBJ whole genome shotgun (WGS) entry which is preliminary data.</text>
</comment>
<dbReference type="PANTHER" id="PTHR37534:SF39">
    <property type="entry name" value="TRANSCRIPTION FACTOR DOMAIN-CONTAINING PROTEIN"/>
    <property type="match status" value="1"/>
</dbReference>
<evidence type="ECO:0000256" key="2">
    <source>
        <dbReference type="ARBA" id="ARBA00023242"/>
    </source>
</evidence>
<dbReference type="PANTHER" id="PTHR37534">
    <property type="entry name" value="TRANSCRIPTIONAL ACTIVATOR PROTEIN UGA3"/>
    <property type="match status" value="1"/>
</dbReference>
<keyword evidence="2" id="KW-0539">Nucleus</keyword>
<dbReference type="CDD" id="cd00067">
    <property type="entry name" value="GAL4"/>
    <property type="match status" value="1"/>
</dbReference>
<gene>
    <name evidence="3" type="ORF">CLIM01_03233</name>
</gene>
<proteinExistence type="predicted"/>
<reference evidence="3" key="1">
    <citation type="submission" date="2023-04" db="EMBL/GenBank/DDBJ databases">
        <title>Colletotrichum limetticola genome sequence.</title>
        <authorList>
            <person name="Baroncelli R."/>
        </authorList>
    </citation>
    <scope>NUCLEOTIDE SEQUENCE</scope>
    <source>
        <strain evidence="3">KLA-Anderson</strain>
    </source>
</reference>
<comment type="subcellular location">
    <subcellularLocation>
        <location evidence="1">Nucleus</location>
    </subcellularLocation>
</comment>
<sequence length="507" mass="56883">MKTRKCCWTCTDFAYDASSARKIQCDGALPTCMKCDRSQRICEGYELRLSWPREGDNKRALKSIEAPAVTAIKRSNQIVVNPFFVNATSHHMELYGYSPLQSQGCHTTPSFPRLLRQPQVDTNNIKLWSSWLIIVLVQNFAYRSLVTFGQNTWKIRNALMSMALAKDSNSGLALLNALLSYASLHRHGLNEQALKLKIQAIHYLSASVTSEALILGRAAQHVAASMVLGAFEIMQPSEGSGEWLLHTWGAVDMIHATRLKDEPHDSDVGQLLSWAYYHETQSRFALHHWRHKSFVPTTSVKQNPLLQNPQCPPLTRYRPPVNPTYAILNLLSEVCDTLVDPRDPRSQDESYQNQLKDLGGRVRDISVKPAIPSASDPEAAFAIELYQMATQIYLVRASQSPWEPPANLDALVEAAFAGPVQSCTCEHFFPLLILACEAQRDEQRIGIINLIERTQRDVRIRSIQAVKNTIQSIWVQQDLHKDDDVLVDYLGTLSSAISSSNTVPSFA</sequence>
<dbReference type="InterPro" id="IPR001138">
    <property type="entry name" value="Zn2Cys6_DnaBD"/>
</dbReference>
<evidence type="ECO:0000313" key="3">
    <source>
        <dbReference type="EMBL" id="KAK0379382.1"/>
    </source>
</evidence>
<dbReference type="Proteomes" id="UP001169217">
    <property type="component" value="Unassembled WGS sequence"/>
</dbReference>
<name>A0ABQ9Q6F6_9PEZI</name>